<keyword evidence="4" id="KW-0375">Hydrogen ion transport</keyword>
<evidence type="ECO:0000256" key="6">
    <source>
        <dbReference type="ARBA" id="ARBA00023128"/>
    </source>
</evidence>
<keyword evidence="5" id="KW-0406">Ion transport</keyword>
<comment type="caution">
    <text evidence="8">The sequence shown here is derived from an EMBL/GenBank/DDBJ whole genome shotgun (WGS) entry which is preliminary data.</text>
</comment>
<keyword evidence="3" id="KW-0138">CF(0)</keyword>
<keyword evidence="6" id="KW-0496">Mitochondrion</keyword>
<evidence type="ECO:0000256" key="5">
    <source>
        <dbReference type="ARBA" id="ARBA00023065"/>
    </source>
</evidence>
<proteinExistence type="predicted"/>
<dbReference type="InterPro" id="IPR008688">
    <property type="entry name" value="ATP_synth_Bsub_B/MI25"/>
</dbReference>
<dbReference type="RefSeq" id="XP_013238500.1">
    <property type="nucleotide sequence ID" value="XM_013383046.1"/>
</dbReference>
<dbReference type="GO" id="GO:0031966">
    <property type="term" value="C:mitochondrial membrane"/>
    <property type="evidence" value="ECO:0007669"/>
    <property type="project" value="UniProtKB-SubCell"/>
</dbReference>
<dbReference type="HOGENOM" id="CLU_1441380_0_0_1"/>
<gene>
    <name evidence="8" type="ORF">DI09_217p20</name>
</gene>
<dbReference type="Pfam" id="PF05405">
    <property type="entry name" value="Mt_ATP-synt_B"/>
    <property type="match status" value="1"/>
</dbReference>
<keyword evidence="9" id="KW-1185">Reference proteome</keyword>
<dbReference type="OrthoDB" id="67388at2759"/>
<dbReference type="GO" id="GO:0015986">
    <property type="term" value="P:proton motive force-driven ATP synthesis"/>
    <property type="evidence" value="ECO:0007669"/>
    <property type="project" value="InterPro"/>
</dbReference>
<evidence type="ECO:0000256" key="4">
    <source>
        <dbReference type="ARBA" id="ARBA00022781"/>
    </source>
</evidence>
<evidence type="ECO:0000256" key="3">
    <source>
        <dbReference type="ARBA" id="ARBA00022547"/>
    </source>
</evidence>
<dbReference type="VEuPathDB" id="MicrosporidiaDB:DI09_217p20"/>
<name>A0A098VTC1_9MICR</name>
<accession>A0A098VTC1</accession>
<dbReference type="EMBL" id="JMKJ01000130">
    <property type="protein sequence ID" value="KGG52064.1"/>
    <property type="molecule type" value="Genomic_DNA"/>
</dbReference>
<dbReference type="Proteomes" id="UP000029725">
    <property type="component" value="Unassembled WGS sequence"/>
</dbReference>
<keyword evidence="7" id="KW-0472">Membrane</keyword>
<evidence type="ECO:0000313" key="9">
    <source>
        <dbReference type="Proteomes" id="UP000029725"/>
    </source>
</evidence>
<dbReference type="GeneID" id="25259051"/>
<dbReference type="GO" id="GO:0045259">
    <property type="term" value="C:proton-transporting ATP synthase complex"/>
    <property type="evidence" value="ECO:0007669"/>
    <property type="project" value="UniProtKB-KW"/>
</dbReference>
<evidence type="ECO:0000256" key="2">
    <source>
        <dbReference type="ARBA" id="ARBA00022448"/>
    </source>
</evidence>
<dbReference type="AlphaFoldDB" id="A0A098VTC1"/>
<dbReference type="GO" id="GO:0015078">
    <property type="term" value="F:proton transmembrane transporter activity"/>
    <property type="evidence" value="ECO:0007669"/>
    <property type="project" value="InterPro"/>
</dbReference>
<evidence type="ECO:0000313" key="8">
    <source>
        <dbReference type="EMBL" id="KGG52064.1"/>
    </source>
</evidence>
<sequence>MNRVSPIRPSLLGLGSSHLRVTLQKRLLSSASPKNVVNGMQHDQGATPNGADNTKKLAFVSLSSALTAALVSSDIYIVNSESPLLLTFLIVMRFLYLKAGPVIGEYIENEENRTVKEIQEAFVRRRNALLSRLNHLNAFKEVRGLFEEYLRIKKVCFVAAHTWLGKCASSCGARIFDARDQTSSRGEV</sequence>
<keyword evidence="2" id="KW-0813">Transport</keyword>
<comment type="subcellular location">
    <subcellularLocation>
        <location evidence="1">Mitochondrion membrane</location>
    </subcellularLocation>
</comment>
<organism evidence="8 9">
    <name type="scientific">Mitosporidium daphniae</name>
    <dbReference type="NCBI Taxonomy" id="1485682"/>
    <lineage>
        <taxon>Eukaryota</taxon>
        <taxon>Fungi</taxon>
        <taxon>Fungi incertae sedis</taxon>
        <taxon>Microsporidia</taxon>
        <taxon>Mitosporidium</taxon>
    </lineage>
</organism>
<evidence type="ECO:0000256" key="1">
    <source>
        <dbReference type="ARBA" id="ARBA00004325"/>
    </source>
</evidence>
<reference evidence="8 9" key="1">
    <citation type="submission" date="2014-04" db="EMBL/GenBank/DDBJ databases">
        <title>A new species of microsporidia sheds light on the evolution of extreme parasitism.</title>
        <authorList>
            <person name="Haag K.L."/>
            <person name="James T.Y."/>
            <person name="Larsson R."/>
            <person name="Schaer T.M."/>
            <person name="Refardt D."/>
            <person name="Pombert J.-F."/>
            <person name="Ebert D."/>
        </authorList>
    </citation>
    <scope>NUCLEOTIDE SEQUENCE [LARGE SCALE GENOMIC DNA]</scope>
    <source>
        <strain evidence="8 9">UGP3</strain>
        <tissue evidence="8">Spores</tissue>
    </source>
</reference>
<protein>
    <submittedName>
        <fullName evidence="8">Uncharacterized protein</fullName>
    </submittedName>
</protein>
<evidence type="ECO:0000256" key="7">
    <source>
        <dbReference type="ARBA" id="ARBA00023136"/>
    </source>
</evidence>